<name>B4VQX6_9CYAN</name>
<evidence type="ECO:0000256" key="1">
    <source>
        <dbReference type="ARBA" id="ARBA00008164"/>
    </source>
</evidence>
<dbReference type="CDD" id="cd08829">
    <property type="entry name" value="SPFH_paraslipin"/>
    <property type="match status" value="1"/>
</dbReference>
<dbReference type="SMART" id="SM00244">
    <property type="entry name" value="PHB"/>
    <property type="match status" value="1"/>
</dbReference>
<dbReference type="HOGENOM" id="CLU_024949_2_2_3"/>
<dbReference type="InterPro" id="IPR001107">
    <property type="entry name" value="Band_7"/>
</dbReference>
<dbReference type="PANTHER" id="PTHR43327:SF10">
    <property type="entry name" value="STOMATIN-LIKE PROTEIN 2, MITOCHONDRIAL"/>
    <property type="match status" value="1"/>
</dbReference>
<dbReference type="STRING" id="118168.MC7420_6468"/>
<evidence type="ECO:0000313" key="3">
    <source>
        <dbReference type="EMBL" id="EDX75813.1"/>
    </source>
</evidence>
<dbReference type="Proteomes" id="UP000003835">
    <property type="component" value="Unassembled WGS sequence"/>
</dbReference>
<sequence length="282" mass="31481">MGSLLSYFFALFLIGGGYYLGSIKVINQGNQAIVERFGKYKKTLQPGLRQVWLVTERIAVEETTREQVLDTEPQQAITKDNISVEVDAVVYWKINNLYKAYYDVEDVKEAIGNLVITTLRSEIGTMDLDQTYSSRSEINKNLSIHLKEAVDSWGVEVTRVEVQGIKPPQTVLDSLEKERAAESMKKAAIYEAEGEREAAIAQAEGTVKSLEMISKALLEKPNSQDVLKYLIATRYVEANEKLGESSNSKIVFMDPKALTEAMTDLMETPELPIKRDGGNGSN</sequence>
<keyword evidence="4" id="KW-1185">Reference proteome</keyword>
<dbReference type="PRINTS" id="PR00721">
    <property type="entry name" value="STOMATIN"/>
</dbReference>
<gene>
    <name evidence="3" type="ORF">MC7420_6468</name>
</gene>
<evidence type="ECO:0000259" key="2">
    <source>
        <dbReference type="SMART" id="SM00244"/>
    </source>
</evidence>
<dbReference type="GO" id="GO:0098552">
    <property type="term" value="C:side of membrane"/>
    <property type="evidence" value="ECO:0007669"/>
    <property type="project" value="UniProtKB-ARBA"/>
</dbReference>
<reference evidence="3 4" key="1">
    <citation type="submission" date="2008-07" db="EMBL/GenBank/DDBJ databases">
        <authorList>
            <person name="Tandeau de Marsac N."/>
            <person name="Ferriera S."/>
            <person name="Johnson J."/>
            <person name="Kravitz S."/>
            <person name="Beeson K."/>
            <person name="Sutton G."/>
            <person name="Rogers Y.-H."/>
            <person name="Friedman R."/>
            <person name="Frazier M."/>
            <person name="Venter J.C."/>
        </authorList>
    </citation>
    <scope>NUCLEOTIDE SEQUENCE [LARGE SCALE GENOMIC DNA]</scope>
    <source>
        <strain evidence="3 4">PCC 7420</strain>
    </source>
</reference>
<evidence type="ECO:0000313" key="4">
    <source>
        <dbReference type="Proteomes" id="UP000003835"/>
    </source>
</evidence>
<accession>B4VQX6</accession>
<dbReference type="OrthoDB" id="9809197at2"/>
<dbReference type="FunFam" id="3.30.479.30:FF:000004">
    <property type="entry name" value="Putative membrane protease family, stomatin"/>
    <property type="match status" value="1"/>
</dbReference>
<dbReference type="InterPro" id="IPR050710">
    <property type="entry name" value="Band7/mec-2_domain"/>
</dbReference>
<dbReference type="SUPFAM" id="SSF117892">
    <property type="entry name" value="Band 7/SPFH domain"/>
    <property type="match status" value="1"/>
</dbReference>
<dbReference type="PANTHER" id="PTHR43327">
    <property type="entry name" value="STOMATIN-LIKE PROTEIN 2, MITOCHONDRIAL"/>
    <property type="match status" value="1"/>
</dbReference>
<dbReference type="eggNOG" id="COG0330">
    <property type="taxonomic scope" value="Bacteria"/>
</dbReference>
<comment type="similarity">
    <text evidence="1">Belongs to the band 7/mec-2 family.</text>
</comment>
<dbReference type="AlphaFoldDB" id="B4VQX6"/>
<dbReference type="Gene3D" id="3.30.479.30">
    <property type="entry name" value="Band 7 domain"/>
    <property type="match status" value="1"/>
</dbReference>
<dbReference type="GO" id="GO:0005886">
    <property type="term" value="C:plasma membrane"/>
    <property type="evidence" value="ECO:0007669"/>
    <property type="project" value="UniProtKB-ARBA"/>
</dbReference>
<organism evidence="3 4">
    <name type="scientific">Coleofasciculus chthonoplastes PCC 7420</name>
    <dbReference type="NCBI Taxonomy" id="118168"/>
    <lineage>
        <taxon>Bacteria</taxon>
        <taxon>Bacillati</taxon>
        <taxon>Cyanobacteriota</taxon>
        <taxon>Cyanophyceae</taxon>
        <taxon>Coleofasciculales</taxon>
        <taxon>Coleofasciculaceae</taxon>
        <taxon>Coleofasciculus</taxon>
    </lineage>
</organism>
<dbReference type="EMBL" id="DS989848">
    <property type="protein sequence ID" value="EDX75813.1"/>
    <property type="molecule type" value="Genomic_DNA"/>
</dbReference>
<dbReference type="Pfam" id="PF01145">
    <property type="entry name" value="Band_7"/>
    <property type="match status" value="1"/>
</dbReference>
<dbReference type="RefSeq" id="WP_006100951.1">
    <property type="nucleotide sequence ID" value="NZ_DS989848.1"/>
</dbReference>
<proteinExistence type="inferred from homology"/>
<dbReference type="InterPro" id="IPR036013">
    <property type="entry name" value="Band_7/SPFH_dom_sf"/>
</dbReference>
<dbReference type="InterPro" id="IPR001972">
    <property type="entry name" value="Stomatin_HflK_fam"/>
</dbReference>
<protein>
    <submittedName>
        <fullName evidence="3">SPFH domain / Band 7 family protein</fullName>
    </submittedName>
</protein>
<feature type="domain" description="Band 7" evidence="2">
    <location>
        <begin position="21"/>
        <end position="179"/>
    </location>
</feature>